<keyword evidence="1" id="KW-1133">Transmembrane helix</keyword>
<dbReference type="Pfam" id="PF02995">
    <property type="entry name" value="DUF229"/>
    <property type="match status" value="1"/>
</dbReference>
<name>A0A8S1I0B4_9PELO</name>
<evidence type="ECO:0000313" key="2">
    <source>
        <dbReference type="EMBL" id="CAD6199729.1"/>
    </source>
</evidence>
<dbReference type="AlphaFoldDB" id="A0A8S1I0B4"/>
<evidence type="ECO:0000256" key="1">
    <source>
        <dbReference type="SAM" id="Phobius"/>
    </source>
</evidence>
<reference evidence="2" key="1">
    <citation type="submission" date="2020-10" db="EMBL/GenBank/DDBJ databases">
        <authorList>
            <person name="Kikuchi T."/>
        </authorList>
    </citation>
    <scope>NUCLEOTIDE SEQUENCE</scope>
    <source>
        <strain evidence="2">NKZ352</strain>
    </source>
</reference>
<dbReference type="EMBL" id="CAJGYM010000198">
    <property type="protein sequence ID" value="CAD6199729.1"/>
    <property type="molecule type" value="Genomic_DNA"/>
</dbReference>
<feature type="transmembrane region" description="Helical" evidence="1">
    <location>
        <begin position="23"/>
        <end position="43"/>
    </location>
</feature>
<dbReference type="Proteomes" id="UP000835052">
    <property type="component" value="Unassembled WGS sequence"/>
</dbReference>
<accession>A0A8S1I0B4</accession>
<sequence>MGKASKNRLIIPMPLAASRRSHAARFILTLVAFVTIFGIATNFNSTTTSPCRPEERVIGVGQSDEEDVENEPLLPHHPFDNHCKFPLPNHYQKDIYYPAVSERMRQLKCPIETYDLATMDSEGYIYVHPHFAHFPNYTRNVQCKVFIIEGGIRNKSTNSGKDTINIVATINAPENERLWVNADAFYIRCFNTSKGAKNDTIWEKPFAGMRDLGKPRNTVTKVSDHPSFDKYARRLIGQKSTPSQRISIDILGFDSTSRTMFFRHLPRTVETMNKLGYHFFYGYNKVGDNSMVNLAPVLIGDVPEALKEPMLNNADDINENWILPTNKKLDPTNLNFLWKMMSEKFGCRSMLNEDISMKHLGLFNYPAKEFQPGFTEPPADHYYRAYYLAVYEKWLYSVCKDGTQLQKEFVGLWRKFAHRYQNICHFGFTFVTTLTHEAGLVLETLDESLSNHLAQLALNGGLDNAVSVIMGDHGNRIGLVQLSYTGRIEERMPLLAIRLPTGFKEKYPREYRNFISNKYKLTSNFDLHQMLKDVALMRLGDVINSFKGDKSRGISLFDKIPAHRTCRDAYIPINFCTCMVDVSGEETLYTKYKIAPKSEEQRKKESLTAVFKWLREEKLDSCLRIESIKLVKDNFFTSLSLNMYARHGLRSFNNKTANEEVKNGSKYYDFVSHEMKVDGLTASGEDVQLLVRTEEDVVFNMTSLVFEPFVRIAPRRCRFNSISDVCTCLQK</sequence>
<evidence type="ECO:0000313" key="3">
    <source>
        <dbReference type="Proteomes" id="UP000835052"/>
    </source>
</evidence>
<gene>
    <name evidence="2" type="ORF">CAUJ_LOCUS15629</name>
</gene>
<protein>
    <submittedName>
        <fullName evidence="2">Uncharacterized protein</fullName>
    </submittedName>
</protein>
<keyword evidence="1" id="KW-0812">Transmembrane</keyword>
<dbReference type="OrthoDB" id="413313at2759"/>
<dbReference type="PANTHER" id="PTHR10974:SF6">
    <property type="entry name" value="PROTEIN CBG19234"/>
    <property type="match status" value="1"/>
</dbReference>
<keyword evidence="3" id="KW-1185">Reference proteome</keyword>
<comment type="caution">
    <text evidence="2">The sequence shown here is derived from an EMBL/GenBank/DDBJ whole genome shotgun (WGS) entry which is preliminary data.</text>
</comment>
<dbReference type="InterPro" id="IPR004245">
    <property type="entry name" value="DUF229"/>
</dbReference>
<dbReference type="PANTHER" id="PTHR10974">
    <property type="entry name" value="FI08016P-RELATED"/>
    <property type="match status" value="1"/>
</dbReference>
<dbReference type="GO" id="GO:0005615">
    <property type="term" value="C:extracellular space"/>
    <property type="evidence" value="ECO:0007669"/>
    <property type="project" value="TreeGrafter"/>
</dbReference>
<keyword evidence="1" id="KW-0472">Membrane</keyword>
<dbReference type="CDD" id="cd16021">
    <property type="entry name" value="ALP_like"/>
    <property type="match status" value="1"/>
</dbReference>
<organism evidence="2 3">
    <name type="scientific">Caenorhabditis auriculariae</name>
    <dbReference type="NCBI Taxonomy" id="2777116"/>
    <lineage>
        <taxon>Eukaryota</taxon>
        <taxon>Metazoa</taxon>
        <taxon>Ecdysozoa</taxon>
        <taxon>Nematoda</taxon>
        <taxon>Chromadorea</taxon>
        <taxon>Rhabditida</taxon>
        <taxon>Rhabditina</taxon>
        <taxon>Rhabditomorpha</taxon>
        <taxon>Rhabditoidea</taxon>
        <taxon>Rhabditidae</taxon>
        <taxon>Peloderinae</taxon>
        <taxon>Caenorhabditis</taxon>
    </lineage>
</organism>
<proteinExistence type="predicted"/>